<proteinExistence type="predicted"/>
<dbReference type="VEuPathDB" id="FungiDB:H310_09298"/>
<organism evidence="3">
    <name type="scientific">Aphanomyces invadans</name>
    <dbReference type="NCBI Taxonomy" id="157072"/>
    <lineage>
        <taxon>Eukaryota</taxon>
        <taxon>Sar</taxon>
        <taxon>Stramenopiles</taxon>
        <taxon>Oomycota</taxon>
        <taxon>Saprolegniomycetes</taxon>
        <taxon>Saprolegniales</taxon>
        <taxon>Verrucalvaceae</taxon>
        <taxon>Aphanomyces</taxon>
    </lineage>
</organism>
<reference evidence="3" key="1">
    <citation type="submission" date="2013-12" db="EMBL/GenBank/DDBJ databases">
        <title>The Genome Sequence of Aphanomyces invadans NJM9701.</title>
        <authorList>
            <consortium name="The Broad Institute Genomics Platform"/>
            <person name="Russ C."/>
            <person name="Tyler B."/>
            <person name="van West P."/>
            <person name="Dieguez-Uribeondo J."/>
            <person name="Young S.K."/>
            <person name="Zeng Q."/>
            <person name="Gargeya S."/>
            <person name="Fitzgerald M."/>
            <person name="Abouelleil A."/>
            <person name="Alvarado L."/>
            <person name="Chapman S.B."/>
            <person name="Gainer-Dewar J."/>
            <person name="Goldberg J."/>
            <person name="Griggs A."/>
            <person name="Gujja S."/>
            <person name="Hansen M."/>
            <person name="Howarth C."/>
            <person name="Imamovic A."/>
            <person name="Ireland A."/>
            <person name="Larimer J."/>
            <person name="McCowan C."/>
            <person name="Murphy C."/>
            <person name="Pearson M."/>
            <person name="Poon T.W."/>
            <person name="Priest M."/>
            <person name="Roberts A."/>
            <person name="Saif S."/>
            <person name="Shea T."/>
            <person name="Sykes S."/>
            <person name="Wortman J."/>
            <person name="Nusbaum C."/>
            <person name="Birren B."/>
        </authorList>
    </citation>
    <scope>NUCLEOTIDE SEQUENCE [LARGE SCALE GENOMIC DNA]</scope>
    <source>
        <strain evidence="3">NJM9701</strain>
    </source>
</reference>
<feature type="region of interest" description="Disordered" evidence="1">
    <location>
        <begin position="1"/>
        <end position="21"/>
    </location>
</feature>
<evidence type="ECO:0000256" key="1">
    <source>
        <dbReference type="SAM" id="MobiDB-lite"/>
    </source>
</evidence>
<accession>A0A024TV04</accession>
<dbReference type="RefSeq" id="XP_008873556.1">
    <property type="nucleotide sequence ID" value="XM_008875334.1"/>
</dbReference>
<dbReference type="GeneID" id="20086348"/>
<evidence type="ECO:0000256" key="2">
    <source>
        <dbReference type="SAM" id="Phobius"/>
    </source>
</evidence>
<keyword evidence="2" id="KW-0812">Transmembrane</keyword>
<keyword evidence="2" id="KW-1133">Transmembrane helix</keyword>
<keyword evidence="2" id="KW-0472">Membrane</keyword>
<evidence type="ECO:0000313" key="3">
    <source>
        <dbReference type="EMBL" id="ETV97995.1"/>
    </source>
</evidence>
<protein>
    <submittedName>
        <fullName evidence="3">Uncharacterized protein</fullName>
    </submittedName>
</protein>
<sequence length="175" mass="19249">MMDTTLLSRSSSTPSNTTCRSAQEKRTHGVFIVLVVIAASFAAGTLADCGYTQRKSTQACAIRFQIWIWSGIRVGQVRGGVGDGFHLWPTLLVPTRVKRRRRALRHGVTSPSRTTTSSCISFVCAGTSSSCVERAQFVRYEAEQFSAVKNTTFTTKPFQKRPRVVGHKARCATSN</sequence>
<dbReference type="EMBL" id="KI913971">
    <property type="protein sequence ID" value="ETV97995.1"/>
    <property type="molecule type" value="Genomic_DNA"/>
</dbReference>
<dbReference type="AlphaFoldDB" id="A0A024TV04"/>
<name>A0A024TV04_9STRA</name>
<feature type="transmembrane region" description="Helical" evidence="2">
    <location>
        <begin position="30"/>
        <end position="47"/>
    </location>
</feature>
<gene>
    <name evidence="3" type="ORF">H310_09298</name>
</gene>